<reference evidence="4 5" key="1">
    <citation type="submission" date="2017-03" db="EMBL/GenBank/DDBJ databases">
        <title>Genome of the blue death feigning beetle - Asbolus verrucosus.</title>
        <authorList>
            <person name="Rider S.D."/>
        </authorList>
    </citation>
    <scope>NUCLEOTIDE SEQUENCE [LARGE SCALE GENOMIC DNA]</scope>
    <source>
        <strain evidence="4">Butters</strain>
        <tissue evidence="4">Head and leg muscle</tissue>
    </source>
</reference>
<dbReference type="PANTHER" id="PTHR12117">
    <property type="entry name" value="HISTONE ACETYLTRANSFERASE COMPLEX"/>
    <property type="match status" value="1"/>
</dbReference>
<dbReference type="GO" id="GO:0005737">
    <property type="term" value="C:cytoplasm"/>
    <property type="evidence" value="ECO:0007669"/>
    <property type="project" value="TreeGrafter"/>
</dbReference>
<dbReference type="EMBL" id="QDEB01098375">
    <property type="protein sequence ID" value="RZC32276.1"/>
    <property type="molecule type" value="Genomic_DNA"/>
</dbReference>
<dbReference type="InterPro" id="IPR039558">
    <property type="entry name" value="TPA1/OFD1_N"/>
</dbReference>
<dbReference type="Pfam" id="PF13661">
    <property type="entry name" value="2OG-FeII_Oxy_4"/>
    <property type="match status" value="1"/>
</dbReference>
<evidence type="ECO:0000256" key="1">
    <source>
        <dbReference type="ARBA" id="ARBA00022896"/>
    </source>
</evidence>
<name>A0A482VI40_ASBVE</name>
<dbReference type="AlphaFoldDB" id="A0A482VI40"/>
<dbReference type="GO" id="GO:0005506">
    <property type="term" value="F:iron ion binding"/>
    <property type="evidence" value="ECO:0007669"/>
    <property type="project" value="InterPro"/>
</dbReference>
<organism evidence="4 5">
    <name type="scientific">Asbolus verrucosus</name>
    <name type="common">Desert ironclad beetle</name>
    <dbReference type="NCBI Taxonomy" id="1661398"/>
    <lineage>
        <taxon>Eukaryota</taxon>
        <taxon>Metazoa</taxon>
        <taxon>Ecdysozoa</taxon>
        <taxon>Arthropoda</taxon>
        <taxon>Hexapoda</taxon>
        <taxon>Insecta</taxon>
        <taxon>Pterygota</taxon>
        <taxon>Neoptera</taxon>
        <taxon>Endopterygota</taxon>
        <taxon>Coleoptera</taxon>
        <taxon>Polyphaga</taxon>
        <taxon>Cucujiformia</taxon>
        <taxon>Tenebrionidae</taxon>
        <taxon>Pimeliinae</taxon>
        <taxon>Asbolus</taxon>
    </lineage>
</organism>
<keyword evidence="1" id="KW-0847">Vitamin C</keyword>
<protein>
    <submittedName>
        <fullName evidence="4">Prolyl 3-hydroxylase sudestada1</fullName>
    </submittedName>
</protein>
<proteinExistence type="predicted"/>
<evidence type="ECO:0000313" key="4">
    <source>
        <dbReference type="EMBL" id="RZC32276.1"/>
    </source>
</evidence>
<feature type="domain" description="Oxoglutarate/iron-dependent oxygenase C-terminal degradation" evidence="2">
    <location>
        <begin position="188"/>
        <end position="330"/>
    </location>
</feature>
<keyword evidence="5" id="KW-1185">Reference proteome</keyword>
<dbReference type="Proteomes" id="UP000292052">
    <property type="component" value="Unassembled WGS sequence"/>
</dbReference>
<dbReference type="Pfam" id="PF10637">
    <property type="entry name" value="Ofd1_CTDD"/>
    <property type="match status" value="1"/>
</dbReference>
<accession>A0A482VI40</accession>
<feature type="domain" description="Prolyl 3,4-dihydroxylase TPA1/OFD1 N-terminal" evidence="3">
    <location>
        <begin position="121"/>
        <end position="181"/>
    </location>
</feature>
<feature type="non-terminal residue" evidence="4">
    <location>
        <position position="331"/>
    </location>
</feature>
<dbReference type="GO" id="GO:0006449">
    <property type="term" value="P:regulation of translational termination"/>
    <property type="evidence" value="ECO:0007669"/>
    <property type="project" value="TreeGrafter"/>
</dbReference>
<evidence type="ECO:0000259" key="3">
    <source>
        <dbReference type="Pfam" id="PF13661"/>
    </source>
</evidence>
<dbReference type="InterPro" id="IPR051842">
    <property type="entry name" value="uS12_prolyl_hydroxylase"/>
</dbReference>
<dbReference type="OrthoDB" id="430522at2759"/>
<evidence type="ECO:0000313" key="5">
    <source>
        <dbReference type="Proteomes" id="UP000292052"/>
    </source>
</evidence>
<comment type="caution">
    <text evidence="4">The sequence shown here is derived from an EMBL/GenBank/DDBJ whole genome shotgun (WGS) entry which is preliminary data.</text>
</comment>
<dbReference type="STRING" id="1661398.A0A482VI40"/>
<gene>
    <name evidence="4" type="ORF">BDFB_000991</name>
</gene>
<sequence>MPTCSRNPEENPNKKIKLSPEIRSDLLNSSFKNDFQNAWNENKEISSDGAEVIVDPFKVCVINKFLENHTFLNDLRQEFNDIDWNLRSMDLYEFFQSLDLKHLSEHYAINSVYKLLQNDVMSLYSNTDYLLVHDDQREDRMVAFILYLTGSDGWEECKGGALQLLSKDADGQPSKVAKNVAEVTSLNDCRLSINESDSLNWVKIGPPNRYCYEIVETNDLPQVLDRFLQLFRSKQMFSLLQRYTGLELAQKNATMKFELQKWSPGCYSLLGDYGWYEKKELDLVINFGCKHNSDVIGARTLYVTTDEQVQDALITLEPEENSLNLVYRDTA</sequence>
<dbReference type="InterPro" id="IPR019601">
    <property type="entry name" value="Oxoglutarate/Fe-dep_Oase_C"/>
</dbReference>
<dbReference type="Gene3D" id="2.60.120.620">
    <property type="entry name" value="q2cbj1_9rhob like domain"/>
    <property type="match status" value="2"/>
</dbReference>
<dbReference type="GO" id="GO:0031543">
    <property type="term" value="F:peptidyl-proline dioxygenase activity"/>
    <property type="evidence" value="ECO:0007669"/>
    <property type="project" value="TreeGrafter"/>
</dbReference>
<dbReference type="PANTHER" id="PTHR12117:SF0">
    <property type="entry name" value="PROLYL 3-HYDROXYLASE OGFOD1"/>
    <property type="match status" value="1"/>
</dbReference>
<evidence type="ECO:0000259" key="2">
    <source>
        <dbReference type="Pfam" id="PF10637"/>
    </source>
</evidence>
<dbReference type="GO" id="GO:0031418">
    <property type="term" value="F:L-ascorbic acid binding"/>
    <property type="evidence" value="ECO:0007669"/>
    <property type="project" value="UniProtKB-KW"/>
</dbReference>